<comment type="similarity">
    <text evidence="1">Belongs to the peptidase C48 family.</text>
</comment>
<evidence type="ECO:0000259" key="6">
    <source>
        <dbReference type="PROSITE" id="PS50600"/>
    </source>
</evidence>
<name>A0A0V0R5R0_PSEPJ</name>
<evidence type="ECO:0000256" key="1">
    <source>
        <dbReference type="ARBA" id="ARBA00005234"/>
    </source>
</evidence>
<accession>A0A0V0R5R0</accession>
<dbReference type="Pfam" id="PF02902">
    <property type="entry name" value="Peptidase_C48"/>
    <property type="match status" value="1"/>
</dbReference>
<dbReference type="PANTHER" id="PTHR46468">
    <property type="entry name" value="SENTRIN-SPECIFIC PROTEASE 8"/>
    <property type="match status" value="1"/>
</dbReference>
<dbReference type="Proteomes" id="UP000054937">
    <property type="component" value="Unassembled WGS sequence"/>
</dbReference>
<protein>
    <recommendedName>
        <fullName evidence="6">Ubiquitin-like protease family profile domain-containing protein</fullName>
    </recommendedName>
</protein>
<evidence type="ECO:0000256" key="4">
    <source>
        <dbReference type="ARBA" id="ARBA00022807"/>
    </source>
</evidence>
<dbReference type="Gene3D" id="3.40.395.10">
    <property type="entry name" value="Adenoviral Proteinase, Chain A"/>
    <property type="match status" value="1"/>
</dbReference>
<evidence type="ECO:0000256" key="3">
    <source>
        <dbReference type="ARBA" id="ARBA00022801"/>
    </source>
</evidence>
<reference evidence="7 8" key="1">
    <citation type="journal article" date="2015" name="Sci. Rep.">
        <title>Genome of the facultative scuticociliatosis pathogen Pseudocohnilembus persalinus provides insight into its virulence through horizontal gene transfer.</title>
        <authorList>
            <person name="Xiong J."/>
            <person name="Wang G."/>
            <person name="Cheng J."/>
            <person name="Tian M."/>
            <person name="Pan X."/>
            <person name="Warren A."/>
            <person name="Jiang C."/>
            <person name="Yuan D."/>
            <person name="Miao W."/>
        </authorList>
    </citation>
    <scope>NUCLEOTIDE SEQUENCE [LARGE SCALE GENOMIC DNA]</scope>
    <source>
        <strain evidence="7">36N120E</strain>
    </source>
</reference>
<keyword evidence="4" id="KW-0788">Thiol protease</keyword>
<keyword evidence="3" id="KW-0378">Hydrolase</keyword>
<dbReference type="GO" id="GO:0019784">
    <property type="term" value="F:deNEDDylase activity"/>
    <property type="evidence" value="ECO:0007669"/>
    <property type="project" value="InterPro"/>
</dbReference>
<dbReference type="InterPro" id="IPR038765">
    <property type="entry name" value="Papain-like_cys_pep_sf"/>
</dbReference>
<feature type="compositionally biased region" description="Low complexity" evidence="5">
    <location>
        <begin position="239"/>
        <end position="266"/>
    </location>
</feature>
<comment type="caution">
    <text evidence="7">The sequence shown here is derived from an EMBL/GenBank/DDBJ whole genome shotgun (WGS) entry which is preliminary data.</text>
</comment>
<dbReference type="GO" id="GO:0008234">
    <property type="term" value="F:cysteine-type peptidase activity"/>
    <property type="evidence" value="ECO:0007669"/>
    <property type="project" value="UniProtKB-KW"/>
</dbReference>
<dbReference type="AlphaFoldDB" id="A0A0V0R5R0"/>
<dbReference type="InterPro" id="IPR044613">
    <property type="entry name" value="Nep1/2-like"/>
</dbReference>
<feature type="domain" description="Ubiquitin-like protease family profile" evidence="6">
    <location>
        <begin position="16"/>
        <end position="183"/>
    </location>
</feature>
<keyword evidence="2" id="KW-0645">Protease</keyword>
<keyword evidence="8" id="KW-1185">Reference proteome</keyword>
<feature type="region of interest" description="Disordered" evidence="5">
    <location>
        <begin position="233"/>
        <end position="289"/>
    </location>
</feature>
<dbReference type="EMBL" id="LDAU01000044">
    <property type="protein sequence ID" value="KRX09680.1"/>
    <property type="molecule type" value="Genomic_DNA"/>
</dbReference>
<gene>
    <name evidence="7" type="ORF">PPERSA_02552</name>
</gene>
<sequence>MQIKPDEDFYLTYHNSELNHIDYKGYLPGQYLTSGSIQFYYEHLRQTYKEPEYILLDPSQVQLILEPYQDFEDLVDWFSDKFYNSEYIFIPINDAQQFDVPGAGSHWVLLIFEKKNRKFIYYDSTQGFVQKAGKVAQMLTAITFRDKSIIKKEKINIQINSSTPKQENGFDCGIFVLTFSEFILNWIEKNKYSDTIQNIELMKSHTNQSVVSKKRQQIHQFILKLYQEKLDQNREQKRNSQNLQQKQEQQIEDQNQQNQETNGKDTNSSKKGKNGKTSIKQLKEMLNQQ</sequence>
<dbReference type="SUPFAM" id="SSF54001">
    <property type="entry name" value="Cysteine proteinases"/>
    <property type="match status" value="1"/>
</dbReference>
<proteinExistence type="inferred from homology"/>
<evidence type="ECO:0000313" key="8">
    <source>
        <dbReference type="Proteomes" id="UP000054937"/>
    </source>
</evidence>
<evidence type="ECO:0000256" key="5">
    <source>
        <dbReference type="SAM" id="MobiDB-lite"/>
    </source>
</evidence>
<dbReference type="GO" id="GO:0000338">
    <property type="term" value="P:protein deneddylation"/>
    <property type="evidence" value="ECO:0007669"/>
    <property type="project" value="TreeGrafter"/>
</dbReference>
<evidence type="ECO:0000313" key="7">
    <source>
        <dbReference type="EMBL" id="KRX09680.1"/>
    </source>
</evidence>
<organism evidence="7 8">
    <name type="scientific">Pseudocohnilembus persalinus</name>
    <name type="common">Ciliate</name>
    <dbReference type="NCBI Taxonomy" id="266149"/>
    <lineage>
        <taxon>Eukaryota</taxon>
        <taxon>Sar</taxon>
        <taxon>Alveolata</taxon>
        <taxon>Ciliophora</taxon>
        <taxon>Intramacronucleata</taxon>
        <taxon>Oligohymenophorea</taxon>
        <taxon>Scuticociliatia</taxon>
        <taxon>Philasterida</taxon>
        <taxon>Pseudocohnilembidae</taxon>
        <taxon>Pseudocohnilembus</taxon>
    </lineage>
</organism>
<dbReference type="InterPro" id="IPR003653">
    <property type="entry name" value="Peptidase_C48_C"/>
</dbReference>
<evidence type="ECO:0000256" key="2">
    <source>
        <dbReference type="ARBA" id="ARBA00022670"/>
    </source>
</evidence>
<dbReference type="PROSITE" id="PS50600">
    <property type="entry name" value="ULP_PROTEASE"/>
    <property type="match status" value="1"/>
</dbReference>
<dbReference type="InParanoid" id="A0A0V0R5R0"/>
<dbReference type="OrthoDB" id="5065855at2759"/>
<dbReference type="GO" id="GO:0006508">
    <property type="term" value="P:proteolysis"/>
    <property type="evidence" value="ECO:0007669"/>
    <property type="project" value="UniProtKB-KW"/>
</dbReference>
<dbReference type="PANTHER" id="PTHR46468:SF1">
    <property type="entry name" value="SENTRIN-SPECIFIC PROTEASE 8"/>
    <property type="match status" value="1"/>
</dbReference>